<proteinExistence type="inferred from homology"/>
<evidence type="ECO:0000256" key="5">
    <source>
        <dbReference type="ARBA" id="ARBA00023002"/>
    </source>
</evidence>
<dbReference type="EMBL" id="AVPL01000010">
    <property type="protein sequence ID" value="KGN41948.1"/>
    <property type="molecule type" value="Genomic_DNA"/>
</dbReference>
<dbReference type="InterPro" id="IPR013786">
    <property type="entry name" value="AcylCoA_DH/ox_N"/>
</dbReference>
<keyword evidence="3" id="KW-0285">Flavoprotein</keyword>
<dbReference type="Gene3D" id="2.40.110.10">
    <property type="entry name" value="Butyryl-CoA Dehydrogenase, subunit A, domain 2"/>
    <property type="match status" value="1"/>
</dbReference>
<dbReference type="Gene3D" id="1.20.140.10">
    <property type="entry name" value="Butyryl-CoA Dehydrogenase, subunit A, domain 3"/>
    <property type="match status" value="1"/>
</dbReference>
<dbReference type="InterPro" id="IPR009075">
    <property type="entry name" value="AcylCo_DH/oxidase_C"/>
</dbReference>
<evidence type="ECO:0000259" key="6">
    <source>
        <dbReference type="Pfam" id="PF00441"/>
    </source>
</evidence>
<dbReference type="RefSeq" id="WP_035934858.1">
    <property type="nucleotide sequence ID" value="NZ_AVPL01000010.1"/>
</dbReference>
<evidence type="ECO:0000256" key="3">
    <source>
        <dbReference type="ARBA" id="ARBA00022630"/>
    </source>
</evidence>
<protein>
    <submittedName>
        <fullName evidence="8">Acyl-CoA dehydrogenase</fullName>
    </submittedName>
</protein>
<dbReference type="CDD" id="cd00567">
    <property type="entry name" value="ACAD"/>
    <property type="match status" value="1"/>
</dbReference>
<evidence type="ECO:0000313" key="8">
    <source>
        <dbReference type="EMBL" id="KGN41948.1"/>
    </source>
</evidence>
<evidence type="ECO:0000313" key="9">
    <source>
        <dbReference type="Proteomes" id="UP000030013"/>
    </source>
</evidence>
<comment type="cofactor">
    <cofactor evidence="1">
        <name>FAD</name>
        <dbReference type="ChEBI" id="CHEBI:57692"/>
    </cofactor>
</comment>
<dbReference type="InterPro" id="IPR036250">
    <property type="entry name" value="AcylCo_DH-like_C"/>
</dbReference>
<dbReference type="InterPro" id="IPR009100">
    <property type="entry name" value="AcylCoA_DH/oxidase_NM_dom_sf"/>
</dbReference>
<gene>
    <name evidence="8" type="ORF">N801_03640</name>
</gene>
<keyword evidence="4" id="KW-0274">FAD</keyword>
<reference evidence="8 9" key="1">
    <citation type="submission" date="2013-08" db="EMBL/GenBank/DDBJ databases">
        <title>The genome sequence of Knoellia aerolata.</title>
        <authorList>
            <person name="Zhu W."/>
            <person name="Wang G."/>
        </authorList>
    </citation>
    <scope>NUCLEOTIDE SEQUENCE [LARGE SCALE GENOMIC DNA]</scope>
    <source>
        <strain evidence="8 9">DSM 18566</strain>
    </source>
</reference>
<evidence type="ECO:0000256" key="1">
    <source>
        <dbReference type="ARBA" id="ARBA00001974"/>
    </source>
</evidence>
<dbReference type="Pfam" id="PF02771">
    <property type="entry name" value="Acyl-CoA_dh_N"/>
    <property type="match status" value="1"/>
</dbReference>
<dbReference type="SUPFAM" id="SSF47203">
    <property type="entry name" value="Acyl-CoA dehydrogenase C-terminal domain-like"/>
    <property type="match status" value="1"/>
</dbReference>
<keyword evidence="5" id="KW-0560">Oxidoreductase</keyword>
<dbReference type="OrthoDB" id="7328575at2"/>
<dbReference type="InterPro" id="IPR037069">
    <property type="entry name" value="AcylCoA_DH/ox_N_sf"/>
</dbReference>
<evidence type="ECO:0000256" key="4">
    <source>
        <dbReference type="ARBA" id="ARBA00022827"/>
    </source>
</evidence>
<dbReference type="AlphaFoldDB" id="A0A0A0JXQ4"/>
<sequence length="390" mass="40563">MTDVSQSDLDDLRGSLRAVLERDSSETSVRATMGSESGVDRALWQSLVSGFDLPSLAVPEPCGGAGAGWSVQRIALEELGRSLSCVPALSVIGLGLPALVASADDAAVEEIVPRVLDGRTVVTAALLGADPVGDCQLSASRSKGGWRLSGTVTHVLDGQIADVVLVLARHDGGLGLFALDPRAAGVVVDPRRTSDQTRRVVGLMVDEAPARLLGAPDGGEAIAQAVRPQALLALACEQTGGTSAVLDQSVTYAKQRVQFGRPIGSFQAVKHQLADVLVSVEECRSAIWAAARALDTEHPDVQLLTHATAAVTGPAYVAAASRNVQVHGGIGYTWEHPAHLHVKRSRGSGLLFGSPAEHRARVTELLPLLAEDSLPTTDAVPARTTEGALP</sequence>
<dbReference type="Proteomes" id="UP000030013">
    <property type="component" value="Unassembled WGS sequence"/>
</dbReference>
<dbReference type="PANTHER" id="PTHR43884">
    <property type="entry name" value="ACYL-COA DEHYDROGENASE"/>
    <property type="match status" value="1"/>
</dbReference>
<keyword evidence="9" id="KW-1185">Reference proteome</keyword>
<comment type="similarity">
    <text evidence="2">Belongs to the acyl-CoA dehydrogenase family.</text>
</comment>
<feature type="domain" description="Acyl-CoA dehydrogenase/oxidase C-terminal" evidence="6">
    <location>
        <begin position="232"/>
        <end position="362"/>
    </location>
</feature>
<dbReference type="Pfam" id="PF00441">
    <property type="entry name" value="Acyl-CoA_dh_1"/>
    <property type="match status" value="1"/>
</dbReference>
<dbReference type="eggNOG" id="COG1960">
    <property type="taxonomic scope" value="Bacteria"/>
</dbReference>
<dbReference type="STRING" id="1385519.N801_03640"/>
<dbReference type="PANTHER" id="PTHR43884:SF20">
    <property type="entry name" value="ACYL-COA DEHYDROGENASE FADE28"/>
    <property type="match status" value="1"/>
</dbReference>
<dbReference type="GO" id="GO:0050660">
    <property type="term" value="F:flavin adenine dinucleotide binding"/>
    <property type="evidence" value="ECO:0007669"/>
    <property type="project" value="InterPro"/>
</dbReference>
<name>A0A0A0JXQ4_9MICO</name>
<organism evidence="8 9">
    <name type="scientific">Knoellia aerolata DSM 18566</name>
    <dbReference type="NCBI Taxonomy" id="1385519"/>
    <lineage>
        <taxon>Bacteria</taxon>
        <taxon>Bacillati</taxon>
        <taxon>Actinomycetota</taxon>
        <taxon>Actinomycetes</taxon>
        <taxon>Micrococcales</taxon>
        <taxon>Intrasporangiaceae</taxon>
        <taxon>Knoellia</taxon>
    </lineage>
</organism>
<accession>A0A0A0JXQ4</accession>
<dbReference type="GO" id="GO:0003995">
    <property type="term" value="F:acyl-CoA dehydrogenase activity"/>
    <property type="evidence" value="ECO:0007669"/>
    <property type="project" value="TreeGrafter"/>
</dbReference>
<evidence type="ECO:0000256" key="2">
    <source>
        <dbReference type="ARBA" id="ARBA00009347"/>
    </source>
</evidence>
<comment type="caution">
    <text evidence="8">The sequence shown here is derived from an EMBL/GenBank/DDBJ whole genome shotgun (WGS) entry which is preliminary data.</text>
</comment>
<dbReference type="InterPro" id="IPR046373">
    <property type="entry name" value="Acyl-CoA_Oxase/DH_mid-dom_sf"/>
</dbReference>
<dbReference type="SUPFAM" id="SSF56645">
    <property type="entry name" value="Acyl-CoA dehydrogenase NM domain-like"/>
    <property type="match status" value="1"/>
</dbReference>
<evidence type="ECO:0000259" key="7">
    <source>
        <dbReference type="Pfam" id="PF02771"/>
    </source>
</evidence>
<feature type="domain" description="Acyl-CoA dehydrogenase/oxidase N-terminal" evidence="7">
    <location>
        <begin position="11"/>
        <end position="118"/>
    </location>
</feature>
<dbReference type="Gene3D" id="1.10.540.10">
    <property type="entry name" value="Acyl-CoA dehydrogenase/oxidase, N-terminal domain"/>
    <property type="match status" value="1"/>
</dbReference>